<dbReference type="Gramene" id="EES04178">
    <property type="protein sequence ID" value="EES04178"/>
    <property type="gene ID" value="SORBI_3003G418200"/>
</dbReference>
<dbReference type="KEGG" id="sbi:8081308"/>
<dbReference type="EMBL" id="CM027682">
    <property type="protein sequence ID" value="KAG0540912.1"/>
    <property type="molecule type" value="Genomic_DNA"/>
</dbReference>
<dbReference type="Gene3D" id="3.40.30.10">
    <property type="entry name" value="Glutaredoxin"/>
    <property type="match status" value="1"/>
</dbReference>
<dbReference type="PIRSF" id="PIRSF006402">
    <property type="entry name" value="UCP006402_thioredoxin"/>
    <property type="match status" value="1"/>
</dbReference>
<dbReference type="OMA" id="PFYFGTY"/>
<dbReference type="InterPro" id="IPR008928">
    <property type="entry name" value="6-hairpin_glycosidase_sf"/>
</dbReference>
<dbReference type="CDD" id="cd02955">
    <property type="entry name" value="SSP411"/>
    <property type="match status" value="1"/>
</dbReference>
<dbReference type="SUPFAM" id="SSF52833">
    <property type="entry name" value="Thioredoxin-like"/>
    <property type="match status" value="1"/>
</dbReference>
<dbReference type="Gene3D" id="1.50.10.10">
    <property type="match status" value="1"/>
</dbReference>
<sequence length="821" mass="91133">MSSAASAPVFSHLLGPLPPPPPTPMLSTLLLRHRLAAAASSSPTHSTPLRLRALVVAAAAMSSSSAPAPHGGRKPNRLAAEHSPYLLQHAHNPVDWYPWGDEAFQKARAKDVPIFLSIGYSTCHWCHVMEVESFENEEVAKLLNDWFVSIKVDREERPDVDKVYMTYVSALHGGGGWPLSVFLSPDLKPLMGGTYFPPDDKYGRPGFKTVLRKVKEAWETKREALERSGNLVIEQLRDALSTKASSQDVPNDLAAVSVDQCVEQLASRYDPKFGGFGSAPKFPRPVEDYIMLYKFRKHMEAGKESEALNIKKMVTHTLDCMARGGVHDHVGGGFHRYSVDECWHIPHFEKMLYDQGQIVNVYLDTFLITGDEYYSIVARDILDYLRRDMIGKEGEIFSAEDADSAEYEGAPRKKEGAFYVWTSKEIEDTLGENAELFKNHYYVKSSGNCDLSPMSDPHNEFSCKNVLIERKPASSMASKCGKSLDEYSQILGDCRQKLFHVRSKRPRPHLDDKVIVSWNGLAISAFARASQILKSGPSGTLFNFPVTGCNPVEYLEVAENAANFIKEKLYDASSKRLHHSYRNGPSKAPGFLDDYAFLISGLLDLYEFGGKTEWLLWAVQLQVTQDDLFLDKQGGGYFNTPGEDPSVLLRVKEDYDGAEPSGNSVAAINLIRLSSIFDVSKSTGYKSSVEHLLAVFETRLRQLSIALPLMCCAADMLSVPSRKQVVLVGQKGSEEFQDMVAATFSLYDPNRTVIQIDPRNTEEMEFWDCNNADIAQMARSSPLGEPAVAHVCQDFKCSPPVTSPGALRELLNKTLVAASSA</sequence>
<evidence type="ECO:0000313" key="3">
    <source>
        <dbReference type="Proteomes" id="UP000807115"/>
    </source>
</evidence>
<dbReference type="PANTHER" id="PTHR42899">
    <property type="entry name" value="SPERMATOGENESIS-ASSOCIATED PROTEIN 20"/>
    <property type="match status" value="1"/>
</dbReference>
<dbReference type="SUPFAM" id="SSF48208">
    <property type="entry name" value="Six-hairpin glycosidases"/>
    <property type="match status" value="1"/>
</dbReference>
<protein>
    <recommendedName>
        <fullName evidence="1">Spermatogenesis-associated protein 20-like TRX domain-containing protein</fullName>
    </recommendedName>
</protein>
<reference evidence="2" key="2">
    <citation type="submission" date="2020-10" db="EMBL/GenBank/DDBJ databases">
        <authorList>
            <person name="Cooper E.A."/>
            <person name="Brenton Z.W."/>
            <person name="Flinn B.S."/>
            <person name="Jenkins J."/>
            <person name="Shu S."/>
            <person name="Flowers D."/>
            <person name="Luo F."/>
            <person name="Wang Y."/>
            <person name="Xia P."/>
            <person name="Barry K."/>
            <person name="Daum C."/>
            <person name="Lipzen A."/>
            <person name="Yoshinaga Y."/>
            <person name="Schmutz J."/>
            <person name="Saski C."/>
            <person name="Vermerris W."/>
            <person name="Kresovich S."/>
        </authorList>
    </citation>
    <scope>NUCLEOTIDE SEQUENCE</scope>
</reference>
<comment type="caution">
    <text evidence="2">The sequence shown here is derived from an EMBL/GenBank/DDBJ whole genome shotgun (WGS) entry which is preliminary data.</text>
</comment>
<dbReference type="OrthoDB" id="1923667at2759"/>
<dbReference type="InterPro" id="IPR004879">
    <property type="entry name" value="Ssp411-like_TRX"/>
</dbReference>
<reference evidence="2" key="1">
    <citation type="journal article" date="2019" name="BMC Genomics">
        <title>A new reference genome for Sorghum bicolor reveals high levels of sequence similarity between sweet and grain genotypes: implications for the genetics of sugar metabolism.</title>
        <authorList>
            <person name="Cooper E.A."/>
            <person name="Brenton Z.W."/>
            <person name="Flinn B.S."/>
            <person name="Jenkins J."/>
            <person name="Shu S."/>
            <person name="Flowers D."/>
            <person name="Luo F."/>
            <person name="Wang Y."/>
            <person name="Xia P."/>
            <person name="Barry K."/>
            <person name="Daum C."/>
            <person name="Lipzen A."/>
            <person name="Yoshinaga Y."/>
            <person name="Schmutz J."/>
            <person name="Saski C."/>
            <person name="Vermerris W."/>
            <person name="Kresovich S."/>
        </authorList>
    </citation>
    <scope>NUCLEOTIDE SEQUENCE</scope>
</reference>
<dbReference type="PANTHER" id="PTHR42899:SF1">
    <property type="entry name" value="SPERMATOGENESIS-ASSOCIATED PROTEIN 20"/>
    <property type="match status" value="1"/>
</dbReference>
<dbReference type="AlphaFoldDB" id="A0A921UQJ3"/>
<dbReference type="FunFam" id="3.40.30.10:FF:000218">
    <property type="entry name" value="spermatogenesis-associated protein 20"/>
    <property type="match status" value="1"/>
</dbReference>
<dbReference type="InterPro" id="IPR012341">
    <property type="entry name" value="6hp_glycosidase-like_sf"/>
</dbReference>
<gene>
    <name evidence="2" type="ORF">BDA96_03G450300</name>
</gene>
<dbReference type="InterPro" id="IPR024705">
    <property type="entry name" value="Ssp411"/>
</dbReference>
<dbReference type="Proteomes" id="UP000807115">
    <property type="component" value="Chromosome 3"/>
</dbReference>
<organism evidence="2 3">
    <name type="scientific">Sorghum bicolor</name>
    <name type="common">Sorghum</name>
    <name type="synonym">Sorghum vulgare</name>
    <dbReference type="NCBI Taxonomy" id="4558"/>
    <lineage>
        <taxon>Eukaryota</taxon>
        <taxon>Viridiplantae</taxon>
        <taxon>Streptophyta</taxon>
        <taxon>Embryophyta</taxon>
        <taxon>Tracheophyta</taxon>
        <taxon>Spermatophyta</taxon>
        <taxon>Magnoliopsida</taxon>
        <taxon>Liliopsida</taxon>
        <taxon>Poales</taxon>
        <taxon>Poaceae</taxon>
        <taxon>PACMAD clade</taxon>
        <taxon>Panicoideae</taxon>
        <taxon>Andropogonodae</taxon>
        <taxon>Andropogoneae</taxon>
        <taxon>Sorghinae</taxon>
        <taxon>Sorghum</taxon>
    </lineage>
</organism>
<feature type="domain" description="Spermatogenesis-associated protein 20-like TRX" evidence="1">
    <location>
        <begin position="75"/>
        <end position="236"/>
    </location>
</feature>
<evidence type="ECO:0000313" key="2">
    <source>
        <dbReference type="EMBL" id="KAG0540912.1"/>
    </source>
</evidence>
<proteinExistence type="predicted"/>
<accession>A0A921UQJ3</accession>
<dbReference type="Pfam" id="PF03190">
    <property type="entry name" value="Thioredox_DsbH"/>
    <property type="match status" value="1"/>
</dbReference>
<name>A0A921UQJ3_SORBI</name>
<dbReference type="InterPro" id="IPR036249">
    <property type="entry name" value="Thioredoxin-like_sf"/>
</dbReference>
<evidence type="ECO:0000259" key="1">
    <source>
        <dbReference type="Pfam" id="PF03190"/>
    </source>
</evidence>
<dbReference type="GO" id="GO:0005975">
    <property type="term" value="P:carbohydrate metabolic process"/>
    <property type="evidence" value="ECO:0007669"/>
    <property type="project" value="InterPro"/>
</dbReference>